<dbReference type="EMBL" id="GBRH01188064">
    <property type="protein sequence ID" value="JAE09832.1"/>
    <property type="molecule type" value="Transcribed_RNA"/>
</dbReference>
<sequence length="465" mass="52134">MSPPISRKHAPGARIPCSSINYRRLSLHGGRPWASLPEDLVQLIGWRVLAGDLLDYVRFRAVCTHWNWSSVRPHGRGLVDPRFHPRRWMMLSEGHGLYPGHPHLGGYLRFFNLSTGVFVRVHLPLFDDHVVLDSVDGLLVLLLHRDYGTAIRLLHPFTGDIAELPPLLSLLPQMEPQARYRDMSEDNKLRTLSVLLRGVCAAVSVSATGAITVMLALDMLHHVAHASAGDQRWTLSSWELPFLLESTVSFQGKLYMVSPSTADKNIVYIRQTDPPQLNSERSHSSLQPPRKIAECPMTATVGTVHLVECGLELMLIGSNDSAGLVVYRLNDLISGRVAPVMNIGEHALFLGERSFYLLANKRFPSVLGNSIIRKHMSTVHNPLVRTRVVRRVEQYHLGSGTWSPAIDEEDIPLRDRSPPASPYMLIHHIYTCCYRSYWNKGLMVRGAVTPDWSVKSNLWAGLTDG</sequence>
<proteinExistence type="predicted"/>
<organism evidence="2">
    <name type="scientific">Arundo donax</name>
    <name type="common">Giant reed</name>
    <name type="synonym">Donax arundinaceus</name>
    <dbReference type="NCBI Taxonomy" id="35708"/>
    <lineage>
        <taxon>Eukaryota</taxon>
        <taxon>Viridiplantae</taxon>
        <taxon>Streptophyta</taxon>
        <taxon>Embryophyta</taxon>
        <taxon>Tracheophyta</taxon>
        <taxon>Spermatophyta</taxon>
        <taxon>Magnoliopsida</taxon>
        <taxon>Liliopsida</taxon>
        <taxon>Poales</taxon>
        <taxon>Poaceae</taxon>
        <taxon>PACMAD clade</taxon>
        <taxon>Arundinoideae</taxon>
        <taxon>Arundineae</taxon>
        <taxon>Arundo</taxon>
    </lineage>
</organism>
<reference evidence="2" key="2">
    <citation type="journal article" date="2015" name="Data Brief">
        <title>Shoot transcriptome of the giant reed, Arundo donax.</title>
        <authorList>
            <person name="Barrero R.A."/>
            <person name="Guerrero F.D."/>
            <person name="Moolhuijzen P."/>
            <person name="Goolsby J.A."/>
            <person name="Tidwell J."/>
            <person name="Bellgard S.E."/>
            <person name="Bellgard M.I."/>
        </authorList>
    </citation>
    <scope>NUCLEOTIDE SEQUENCE</scope>
    <source>
        <tissue evidence="2">Shoot tissue taken approximately 20 cm above the soil surface</tissue>
    </source>
</reference>
<dbReference type="PANTHER" id="PTHR33165:SF36">
    <property type="entry name" value="DUF295 DOMAIN-CONTAINING PROTEIN"/>
    <property type="match status" value="1"/>
</dbReference>
<protein>
    <recommendedName>
        <fullName evidence="1">KIB1-4 beta-propeller domain-containing protein</fullName>
    </recommendedName>
</protein>
<accession>A0A0A9FBU6</accession>
<dbReference type="AlphaFoldDB" id="A0A0A9FBU6"/>
<dbReference type="PANTHER" id="PTHR33165">
    <property type="entry name" value="F-BOX DOMAIN CONTAINING PROTEIN-LIKE-RELATED"/>
    <property type="match status" value="1"/>
</dbReference>
<feature type="domain" description="KIB1-4 beta-propeller" evidence="1">
    <location>
        <begin position="110"/>
        <end position="371"/>
    </location>
</feature>
<evidence type="ECO:0000259" key="1">
    <source>
        <dbReference type="Pfam" id="PF03478"/>
    </source>
</evidence>
<dbReference type="Pfam" id="PF03478">
    <property type="entry name" value="Beta-prop_KIB1-4"/>
    <property type="match status" value="1"/>
</dbReference>
<dbReference type="InterPro" id="IPR005174">
    <property type="entry name" value="KIB1-4_b-propeller"/>
</dbReference>
<reference evidence="2" key="1">
    <citation type="submission" date="2014-09" db="EMBL/GenBank/DDBJ databases">
        <authorList>
            <person name="Magalhaes I.L.F."/>
            <person name="Oliveira U."/>
            <person name="Santos F.R."/>
            <person name="Vidigal T.H.D.A."/>
            <person name="Brescovit A.D."/>
            <person name="Santos A.J."/>
        </authorList>
    </citation>
    <scope>NUCLEOTIDE SEQUENCE</scope>
    <source>
        <tissue evidence="2">Shoot tissue taken approximately 20 cm above the soil surface</tissue>
    </source>
</reference>
<evidence type="ECO:0000313" key="2">
    <source>
        <dbReference type="EMBL" id="JAE09832.1"/>
    </source>
</evidence>
<name>A0A0A9FBU6_ARUDO</name>